<evidence type="ECO:0000256" key="5">
    <source>
        <dbReference type="ARBA" id="ARBA00022989"/>
    </source>
</evidence>
<feature type="transmembrane region" description="Helical" evidence="8">
    <location>
        <begin position="339"/>
        <end position="357"/>
    </location>
</feature>
<keyword evidence="4 8" id="KW-0812">Transmembrane</keyword>
<dbReference type="EMBL" id="FQZR01000004">
    <property type="protein sequence ID" value="SHJ27151.1"/>
    <property type="molecule type" value="Genomic_DNA"/>
</dbReference>
<feature type="transmembrane region" description="Helical" evidence="8">
    <location>
        <begin position="307"/>
        <end position="327"/>
    </location>
</feature>
<dbReference type="RefSeq" id="WP_020000083.1">
    <property type="nucleotide sequence ID" value="NZ_CP192217.1"/>
</dbReference>
<feature type="signal peptide" evidence="9">
    <location>
        <begin position="1"/>
        <end position="22"/>
    </location>
</feature>
<keyword evidence="3" id="KW-1003">Cell membrane</keyword>
<feature type="transmembrane region" description="Helical" evidence="8">
    <location>
        <begin position="417"/>
        <end position="440"/>
    </location>
</feature>
<feature type="domain" description="Mechanosensitive ion channel MscS" evidence="10">
    <location>
        <begin position="588"/>
        <end position="655"/>
    </location>
</feature>
<dbReference type="Pfam" id="PF21082">
    <property type="entry name" value="MS_channel_3rd"/>
    <property type="match status" value="1"/>
</dbReference>
<dbReference type="Gene3D" id="3.30.70.100">
    <property type="match status" value="1"/>
</dbReference>
<dbReference type="InterPro" id="IPR049278">
    <property type="entry name" value="MS_channel_C"/>
</dbReference>
<dbReference type="AlphaFoldDB" id="A0A8G2FI74"/>
<keyword evidence="5 8" id="KW-1133">Transmembrane helix</keyword>
<comment type="subcellular location">
    <subcellularLocation>
        <location evidence="1">Cell membrane</location>
        <topology evidence="1">Multi-pass membrane protein</topology>
    </subcellularLocation>
</comment>
<dbReference type="InterPro" id="IPR011066">
    <property type="entry name" value="MscS_channel_C_sf"/>
</dbReference>
<feature type="domain" description="Mechanosensitive ion channel MscS C-terminal" evidence="11">
    <location>
        <begin position="666"/>
        <end position="745"/>
    </location>
</feature>
<dbReference type="InterPro" id="IPR052702">
    <property type="entry name" value="MscS-like_channel"/>
</dbReference>
<comment type="similarity">
    <text evidence="2">Belongs to the MscS (TC 1.A.23) family.</text>
</comment>
<feature type="transmembrane region" description="Helical" evidence="8">
    <location>
        <begin position="393"/>
        <end position="411"/>
    </location>
</feature>
<keyword evidence="6 8" id="KW-0472">Membrane</keyword>
<dbReference type="SUPFAM" id="SSF50182">
    <property type="entry name" value="Sm-like ribonucleoproteins"/>
    <property type="match status" value="1"/>
</dbReference>
<reference evidence="14 15" key="1">
    <citation type="submission" date="2016-11" db="EMBL/GenBank/DDBJ databases">
        <authorList>
            <person name="Varghese N."/>
            <person name="Submissions S."/>
        </authorList>
    </citation>
    <scope>NUCLEOTIDE SEQUENCE [LARGE SCALE GENOMIC DNA]</scope>
    <source>
        <strain evidence="14 15">DSM 17919</strain>
    </source>
</reference>
<evidence type="ECO:0000256" key="7">
    <source>
        <dbReference type="SAM" id="Coils"/>
    </source>
</evidence>
<evidence type="ECO:0000256" key="4">
    <source>
        <dbReference type="ARBA" id="ARBA00022692"/>
    </source>
</evidence>
<dbReference type="PANTHER" id="PTHR30347:SF1">
    <property type="entry name" value="MECHANOSENSITIVE CHANNEL MSCK"/>
    <property type="match status" value="1"/>
</dbReference>
<feature type="transmembrane region" description="Helical" evidence="8">
    <location>
        <begin position="574"/>
        <end position="601"/>
    </location>
</feature>
<dbReference type="GO" id="GO:0008381">
    <property type="term" value="F:mechanosensitive monoatomic ion channel activity"/>
    <property type="evidence" value="ECO:0007669"/>
    <property type="project" value="UniProtKB-ARBA"/>
</dbReference>
<dbReference type="Pfam" id="PF00924">
    <property type="entry name" value="MS_channel_2nd"/>
    <property type="match status" value="1"/>
</dbReference>
<feature type="transmembrane region" description="Helical" evidence="8">
    <location>
        <begin position="452"/>
        <end position="480"/>
    </location>
</feature>
<name>A0A8G2FI74_9BACT</name>
<dbReference type="Proteomes" id="UP000184001">
    <property type="component" value="Unassembled WGS sequence"/>
</dbReference>
<feature type="transmembrane region" description="Helical" evidence="8">
    <location>
        <begin position="280"/>
        <end position="301"/>
    </location>
</feature>
<dbReference type="InterPro" id="IPR010920">
    <property type="entry name" value="LSM_dom_sf"/>
</dbReference>
<comment type="caution">
    <text evidence="14">The sequence shown here is derived from an EMBL/GenBank/DDBJ whole genome shotgun (WGS) entry which is preliminary data.</text>
</comment>
<evidence type="ECO:0000256" key="6">
    <source>
        <dbReference type="ARBA" id="ARBA00023136"/>
    </source>
</evidence>
<keyword evidence="9" id="KW-0732">Signal</keyword>
<gene>
    <name evidence="13" type="ORF">AB2Z07_12315</name>
    <name evidence="14" type="ORF">SAMN05660830_02015</name>
</gene>
<protein>
    <submittedName>
        <fullName evidence="13 14">Mechanosensitive ion channel</fullName>
    </submittedName>
</protein>
<evidence type="ECO:0000256" key="1">
    <source>
        <dbReference type="ARBA" id="ARBA00004651"/>
    </source>
</evidence>
<dbReference type="SUPFAM" id="SSF82861">
    <property type="entry name" value="Mechanosensitive channel protein MscS (YggB), transmembrane region"/>
    <property type="match status" value="1"/>
</dbReference>
<evidence type="ECO:0000313" key="14">
    <source>
        <dbReference type="EMBL" id="SHJ27151.1"/>
    </source>
</evidence>
<keyword evidence="7" id="KW-0175">Coiled coil</keyword>
<dbReference type="Gene3D" id="1.10.287.1260">
    <property type="match status" value="1"/>
</dbReference>
<evidence type="ECO:0000259" key="12">
    <source>
        <dbReference type="Pfam" id="PF21088"/>
    </source>
</evidence>
<proteinExistence type="inferred from homology"/>
<dbReference type="SUPFAM" id="SSF82689">
    <property type="entry name" value="Mechanosensitive channel protein MscS (YggB), C-terminal domain"/>
    <property type="match status" value="1"/>
</dbReference>
<organism evidence="14 15">
    <name type="scientific">Halodesulfovibrio aestuarii</name>
    <dbReference type="NCBI Taxonomy" id="126333"/>
    <lineage>
        <taxon>Bacteria</taxon>
        <taxon>Pseudomonadati</taxon>
        <taxon>Thermodesulfobacteriota</taxon>
        <taxon>Desulfovibrionia</taxon>
        <taxon>Desulfovibrionales</taxon>
        <taxon>Desulfovibrionaceae</taxon>
        <taxon>Halodesulfovibrio</taxon>
    </lineage>
</organism>
<evidence type="ECO:0000259" key="10">
    <source>
        <dbReference type="Pfam" id="PF00924"/>
    </source>
</evidence>
<dbReference type="GO" id="GO:0005886">
    <property type="term" value="C:plasma membrane"/>
    <property type="evidence" value="ECO:0007669"/>
    <property type="project" value="UniProtKB-SubCell"/>
</dbReference>
<dbReference type="Gene3D" id="2.30.30.60">
    <property type="match status" value="1"/>
</dbReference>
<evidence type="ECO:0000259" key="11">
    <source>
        <dbReference type="Pfam" id="PF21082"/>
    </source>
</evidence>
<evidence type="ECO:0000256" key="3">
    <source>
        <dbReference type="ARBA" id="ARBA00022475"/>
    </source>
</evidence>
<dbReference type="PANTHER" id="PTHR30347">
    <property type="entry name" value="POTASSIUM CHANNEL RELATED"/>
    <property type="match status" value="1"/>
</dbReference>
<sequence length="762" mass="84889">MKFFIFALYCLSILTFPISVSAQGVEEQTHIIDSERFKVLAVLEDEENALREAAAAQLDKIRADLFTYHSSYQQIVLSQGIAGATPMGLRELYARLASLNKKLVGIAESLKDLQNQIEARVESLNSATGELNTKALKELSSDNVGDFKSYIGRLGKLERVLKKQLSRIKRELASVNKLVKRTSTLLARMEQELPLKWKNYFLAGKNPPFSQYFWQKHFSSTNWFSLRLPIWQGRLASAFDEWPSKALFFTMLFALFGGLGLFAGKRIFPKSKHKVEMRKLCGAWAVLSAGISIIFTEYHFFPQTTGVTSIIGASVFSFGAMWGGNIIRRTFSDYAKPSRTPLTWLFAGGGLILVLGMPEQLAIPLWLLLAASVICVMKMRLVSYSGGLSRHPWFWVLVLSVLMAVMGYGRLAAFTGMILFLVYFMFTMGMAGMHVVAHCVSRLPETGLYPFVRALALGISSPLIWTASLGLGGLWIYQFFGAGVLKATAAMKLGWQGFSLQLLNIVIVVALFFLTRAAIAVTDTYIGRMGMGWPRGKRGTMHSLKTISSYILWGLFGLLALNVLGVNLTSLTVIAGGLSVGIGFGMQTIFTNFMSGLILLFGRSIQQGDIIQVGELWCTVKKINIRTTVVETFENATLIIPNSDLISNQVTNWTKDNPTLRRDVLIGVAYGSDTELVEKTLLELADAHPHVLKSPAPWVLFNDFGASSLDFILRIWIDDIDYSLKTISELRFQIDKAFRERNIEIAFPQMDLHIRSAEGLQK</sequence>
<feature type="transmembrane region" description="Helical" evidence="8">
    <location>
        <begin position="500"/>
        <end position="526"/>
    </location>
</feature>
<dbReference type="InterPro" id="IPR023408">
    <property type="entry name" value="MscS_beta-dom_sf"/>
</dbReference>
<evidence type="ECO:0000313" key="16">
    <source>
        <dbReference type="Proteomes" id="UP001568358"/>
    </source>
</evidence>
<evidence type="ECO:0000313" key="13">
    <source>
        <dbReference type="EMBL" id="MEZ6854302.1"/>
    </source>
</evidence>
<feature type="transmembrane region" description="Helical" evidence="8">
    <location>
        <begin position="547"/>
        <end position="568"/>
    </location>
</feature>
<feature type="coiled-coil region" evidence="7">
    <location>
        <begin position="96"/>
        <end position="130"/>
    </location>
</feature>
<keyword evidence="16" id="KW-1185">Reference proteome</keyword>
<feature type="domain" description="Mechanosensitive ion channel transmembrane helices 2/3" evidence="12">
    <location>
        <begin position="546"/>
        <end position="587"/>
    </location>
</feature>
<feature type="transmembrane region" description="Helical" evidence="8">
    <location>
        <begin position="246"/>
        <end position="268"/>
    </location>
</feature>
<evidence type="ECO:0000313" key="15">
    <source>
        <dbReference type="Proteomes" id="UP000184001"/>
    </source>
</evidence>
<reference evidence="13 16" key="2">
    <citation type="submission" date="2024-07" db="EMBL/GenBank/DDBJ databases">
        <title>Active virus-host system and metabolic interactions in a Lokiarchaeon culture.</title>
        <authorList>
            <person name="Ponce Toledo R.I."/>
            <person name="Rodrigues Oliveira T."/>
            <person name="Schleper C."/>
        </authorList>
    </citation>
    <scope>NUCLEOTIDE SEQUENCE [LARGE SCALE GENOMIC DNA]</scope>
    <source>
        <strain evidence="13 16">B35</strain>
    </source>
</reference>
<evidence type="ECO:0000256" key="9">
    <source>
        <dbReference type="SAM" id="SignalP"/>
    </source>
</evidence>
<dbReference type="InterPro" id="IPR049142">
    <property type="entry name" value="MS_channel_1st"/>
</dbReference>
<dbReference type="Pfam" id="PF21088">
    <property type="entry name" value="MS_channel_1st"/>
    <property type="match status" value="1"/>
</dbReference>
<feature type="chain" id="PRO_5034777846" evidence="9">
    <location>
        <begin position="23"/>
        <end position="762"/>
    </location>
</feature>
<dbReference type="Proteomes" id="UP001568358">
    <property type="component" value="Unassembled WGS sequence"/>
</dbReference>
<feature type="transmembrane region" description="Helical" evidence="8">
    <location>
        <begin position="363"/>
        <end position="381"/>
    </location>
</feature>
<dbReference type="InterPro" id="IPR011014">
    <property type="entry name" value="MscS_channel_TM-2"/>
</dbReference>
<evidence type="ECO:0000256" key="2">
    <source>
        <dbReference type="ARBA" id="ARBA00008017"/>
    </source>
</evidence>
<evidence type="ECO:0000256" key="8">
    <source>
        <dbReference type="SAM" id="Phobius"/>
    </source>
</evidence>
<dbReference type="EMBL" id="JBFSOO010000009">
    <property type="protein sequence ID" value="MEZ6854302.1"/>
    <property type="molecule type" value="Genomic_DNA"/>
</dbReference>
<dbReference type="InterPro" id="IPR006685">
    <property type="entry name" value="MscS_channel_2nd"/>
</dbReference>
<accession>A0A8G2FI74</accession>